<dbReference type="NCBIfam" id="TIGR00229">
    <property type="entry name" value="sensory_box"/>
    <property type="match status" value="1"/>
</dbReference>
<comment type="caution">
    <text evidence="5">The sequence shown here is derived from an EMBL/GenBank/DDBJ whole genome shotgun (WGS) entry which is preliminary data.</text>
</comment>
<dbReference type="Pfam" id="PF13426">
    <property type="entry name" value="PAS_9"/>
    <property type="match status" value="1"/>
</dbReference>
<dbReference type="RefSeq" id="WP_114512120.1">
    <property type="nucleotide sequence ID" value="NZ_QPMK01000015.1"/>
</dbReference>
<keyword evidence="1" id="KW-0285">Flavoprotein</keyword>
<dbReference type="CDD" id="cd00130">
    <property type="entry name" value="PAS"/>
    <property type="match status" value="1"/>
</dbReference>
<evidence type="ECO:0000256" key="2">
    <source>
        <dbReference type="ARBA" id="ARBA00022643"/>
    </source>
</evidence>
<accession>A0A369TKA0</accession>
<name>A0A369TKA0_9RHOB</name>
<dbReference type="SUPFAM" id="SSF55785">
    <property type="entry name" value="PYP-like sensor domain (PAS domain)"/>
    <property type="match status" value="1"/>
</dbReference>
<reference evidence="5 6" key="1">
    <citation type="submission" date="2018-07" db="EMBL/GenBank/DDBJ databases">
        <title>Thalassococcus profundi sp. nov., a marine bacterium isolated from deep seawater of Okinawa Trough.</title>
        <authorList>
            <person name="Yu M."/>
        </authorList>
    </citation>
    <scope>NUCLEOTIDE SEQUENCE [LARGE SCALE GENOMIC DNA]</scope>
    <source>
        <strain evidence="5 6">WRAS1</strain>
    </source>
</reference>
<sequence length="182" mass="20637">MPSTNDLQFGALRDKLQRLPYALTISNVSLPDHPLVFINSAFSRMTGYGEEMLGQNCRFLQGDLENGAARAELRETLEGRKRTQVVFHNQRKDGERFYNLLLLERLRDFEGLPSLAIGSQFDLGPDNPEHTGLFEDTTPGNPVIDVTHQAKAIQFERRRVVADAAVRLIQSWCVLNEVLLRD</sequence>
<dbReference type="OrthoDB" id="489241at2"/>
<evidence type="ECO:0000256" key="1">
    <source>
        <dbReference type="ARBA" id="ARBA00022630"/>
    </source>
</evidence>
<protein>
    <submittedName>
        <fullName evidence="5">PAS domain-containing protein</fullName>
    </submittedName>
</protein>
<keyword evidence="2" id="KW-0288">FMN</keyword>
<dbReference type="Proteomes" id="UP000253977">
    <property type="component" value="Unassembled WGS sequence"/>
</dbReference>
<dbReference type="Gene3D" id="3.30.450.20">
    <property type="entry name" value="PAS domain"/>
    <property type="match status" value="1"/>
</dbReference>
<dbReference type="AlphaFoldDB" id="A0A369TKA0"/>
<feature type="domain" description="PAS" evidence="4">
    <location>
        <begin position="30"/>
        <end position="108"/>
    </location>
</feature>
<keyword evidence="3" id="KW-0157">Chromophore</keyword>
<dbReference type="InterPro" id="IPR000014">
    <property type="entry name" value="PAS"/>
</dbReference>
<evidence type="ECO:0000256" key="3">
    <source>
        <dbReference type="ARBA" id="ARBA00022991"/>
    </source>
</evidence>
<evidence type="ECO:0000313" key="6">
    <source>
        <dbReference type="Proteomes" id="UP000253977"/>
    </source>
</evidence>
<dbReference type="PANTHER" id="PTHR47429:SF2">
    <property type="entry name" value="PROTEIN TWIN LOV 1"/>
    <property type="match status" value="1"/>
</dbReference>
<gene>
    <name evidence="5" type="ORF">DU478_16765</name>
</gene>
<keyword evidence="6" id="KW-1185">Reference proteome</keyword>
<dbReference type="EMBL" id="QPMK01000015">
    <property type="protein sequence ID" value="RDD65084.1"/>
    <property type="molecule type" value="Genomic_DNA"/>
</dbReference>
<organism evidence="5 6">
    <name type="scientific">Thalassococcus profundi</name>
    <dbReference type="NCBI Taxonomy" id="2282382"/>
    <lineage>
        <taxon>Bacteria</taxon>
        <taxon>Pseudomonadati</taxon>
        <taxon>Pseudomonadota</taxon>
        <taxon>Alphaproteobacteria</taxon>
        <taxon>Rhodobacterales</taxon>
        <taxon>Roseobacteraceae</taxon>
        <taxon>Thalassococcus</taxon>
    </lineage>
</organism>
<evidence type="ECO:0000259" key="4">
    <source>
        <dbReference type="Pfam" id="PF13426"/>
    </source>
</evidence>
<dbReference type="PANTHER" id="PTHR47429">
    <property type="entry name" value="PROTEIN TWIN LOV 1"/>
    <property type="match status" value="1"/>
</dbReference>
<proteinExistence type="predicted"/>
<evidence type="ECO:0000313" key="5">
    <source>
        <dbReference type="EMBL" id="RDD65084.1"/>
    </source>
</evidence>
<dbReference type="InterPro" id="IPR035965">
    <property type="entry name" value="PAS-like_dom_sf"/>
</dbReference>